<evidence type="ECO:0000256" key="3">
    <source>
        <dbReference type="SAM" id="MobiDB-lite"/>
    </source>
</evidence>
<evidence type="ECO:0000259" key="4">
    <source>
        <dbReference type="Pfam" id="PF00920"/>
    </source>
</evidence>
<dbReference type="EMBL" id="LR590464">
    <property type="protein sequence ID" value="VTP63155.1"/>
    <property type="molecule type" value="Genomic_DNA"/>
</dbReference>
<reference evidence="5 6" key="1">
    <citation type="submission" date="2019-05" db="EMBL/GenBank/DDBJ databases">
        <authorList>
            <consortium name="Pathogen Informatics"/>
        </authorList>
    </citation>
    <scope>NUCLEOTIDE SEQUENCE [LARGE SCALE GENOMIC DNA]</scope>
    <source>
        <strain evidence="5 6">NCTC13032</strain>
    </source>
</reference>
<evidence type="ECO:0000256" key="1">
    <source>
        <dbReference type="ARBA" id="ARBA00006486"/>
    </source>
</evidence>
<sequence>MSIEKIFTPQDDAFYSVITHAAGPQGALPLTPQMLMESPSGNLFGMTQNAGMGWDANKLTGKEVLIIGTQGGIRAGDGRPVALGYHTGHWEIGLQMQAAAKEITRNGGIPFAAFVSDPCDGRSQGTHGMFDSLPYRNDAAIVFRRLIRSLPTRRAVIGVATCDKGLPATMIALASMHNLPTILVPGGPRCRRLLARMRARVQTIGARYANHELSLQEARRAGVSRLRVAGRRLPVPGHSRDVTGGGRSLRAGAAAFRTSPVRPGRMAGDFPPVRAGGGGAG</sequence>
<dbReference type="InterPro" id="IPR037237">
    <property type="entry name" value="IlvD/EDD_N"/>
</dbReference>
<name>A0A4U9HHI9_9ENTR</name>
<evidence type="ECO:0000313" key="6">
    <source>
        <dbReference type="Proteomes" id="UP000310719"/>
    </source>
</evidence>
<organism evidence="5 6">
    <name type="scientific">Leclercia adecarboxylata</name>
    <dbReference type="NCBI Taxonomy" id="83655"/>
    <lineage>
        <taxon>Bacteria</taxon>
        <taxon>Pseudomonadati</taxon>
        <taxon>Pseudomonadota</taxon>
        <taxon>Gammaproteobacteria</taxon>
        <taxon>Enterobacterales</taxon>
        <taxon>Enterobacteriaceae</taxon>
        <taxon>Leclercia</taxon>
    </lineage>
</organism>
<dbReference type="InterPro" id="IPR000581">
    <property type="entry name" value="ILV_EDD_N"/>
</dbReference>
<feature type="domain" description="Dihydroxy-acid/6-phosphogluconate dehydratase N-terminal" evidence="4">
    <location>
        <begin position="86"/>
        <end position="219"/>
    </location>
</feature>
<dbReference type="PANTHER" id="PTHR43661">
    <property type="entry name" value="D-XYLONATE DEHYDRATASE"/>
    <property type="match status" value="1"/>
</dbReference>
<accession>A0A4U9HHI9</accession>
<dbReference type="EC" id="4.-.-.-" evidence="5"/>
<dbReference type="Proteomes" id="UP000310719">
    <property type="component" value="Chromosome"/>
</dbReference>
<dbReference type="AlphaFoldDB" id="A0A4U9HHI9"/>
<dbReference type="SUPFAM" id="SSF143975">
    <property type="entry name" value="IlvD/EDD N-terminal domain-like"/>
    <property type="match status" value="1"/>
</dbReference>
<keyword evidence="2 5" id="KW-0456">Lyase</keyword>
<comment type="similarity">
    <text evidence="1">Belongs to the IlvD/Edd family.</text>
</comment>
<dbReference type="PANTHER" id="PTHR43661:SF3">
    <property type="entry name" value="D-XYLONATE DEHYDRATASE YAGF-RELATED"/>
    <property type="match status" value="1"/>
</dbReference>
<protein>
    <submittedName>
        <fullName evidence="5">Putative dehydratase</fullName>
        <ecNumber evidence="5">4.-.-.-</ecNumber>
    </submittedName>
</protein>
<gene>
    <name evidence="5" type="primary">yjhG_1</name>
    <name evidence="5" type="ORF">NCTC13032_00718</name>
</gene>
<proteinExistence type="inferred from homology"/>
<dbReference type="PROSITE" id="PS00886">
    <property type="entry name" value="ILVD_EDD_1"/>
    <property type="match status" value="1"/>
</dbReference>
<feature type="region of interest" description="Disordered" evidence="3">
    <location>
        <begin position="260"/>
        <end position="281"/>
    </location>
</feature>
<dbReference type="GO" id="GO:0005829">
    <property type="term" value="C:cytosol"/>
    <property type="evidence" value="ECO:0007669"/>
    <property type="project" value="TreeGrafter"/>
</dbReference>
<dbReference type="GO" id="GO:0016836">
    <property type="term" value="F:hydro-lyase activity"/>
    <property type="evidence" value="ECO:0007669"/>
    <property type="project" value="TreeGrafter"/>
</dbReference>
<evidence type="ECO:0000313" key="5">
    <source>
        <dbReference type="EMBL" id="VTP63155.1"/>
    </source>
</evidence>
<dbReference type="Pfam" id="PF00920">
    <property type="entry name" value="ILVD_EDD_N"/>
    <property type="match status" value="1"/>
</dbReference>
<dbReference type="InterPro" id="IPR020558">
    <property type="entry name" value="DiOHA_6PGluconate_deHydtase_CS"/>
</dbReference>
<evidence type="ECO:0000256" key="2">
    <source>
        <dbReference type="ARBA" id="ARBA00023239"/>
    </source>
</evidence>